<feature type="transmembrane region" description="Helical" evidence="1">
    <location>
        <begin position="6"/>
        <end position="27"/>
    </location>
</feature>
<protein>
    <submittedName>
        <fullName evidence="2">Uncharacterized protein</fullName>
    </submittedName>
</protein>
<name>F9ERJ7_9FUSO</name>
<evidence type="ECO:0000256" key="1">
    <source>
        <dbReference type="SAM" id="Phobius"/>
    </source>
</evidence>
<keyword evidence="3" id="KW-1185">Reference proteome</keyword>
<dbReference type="EMBL" id="AFQD01000593">
    <property type="protein sequence ID" value="EGQ77037.1"/>
    <property type="molecule type" value="Genomic_DNA"/>
</dbReference>
<accession>F9ERJ7</accession>
<organism evidence="2 3">
    <name type="scientific">Fusobacterium animalis ATCC 51191</name>
    <dbReference type="NCBI Taxonomy" id="997347"/>
    <lineage>
        <taxon>Bacteria</taxon>
        <taxon>Fusobacteriati</taxon>
        <taxon>Fusobacteriota</taxon>
        <taxon>Fusobacteriia</taxon>
        <taxon>Fusobacteriales</taxon>
        <taxon>Fusobacteriaceae</taxon>
        <taxon>Fusobacterium</taxon>
    </lineage>
</organism>
<reference evidence="2 3" key="1">
    <citation type="submission" date="2011-05" db="EMBL/GenBank/DDBJ databases">
        <authorList>
            <person name="Muzny D."/>
            <person name="Qin X."/>
            <person name="Deng J."/>
            <person name="Jiang H."/>
            <person name="Liu Y."/>
            <person name="Qu J."/>
            <person name="Song X.-Z."/>
            <person name="Zhang L."/>
            <person name="Thornton R."/>
            <person name="Coyle M."/>
            <person name="Francisco L."/>
            <person name="Jackson L."/>
            <person name="Javaid M."/>
            <person name="Korchina V."/>
            <person name="Kovar C."/>
            <person name="Mata R."/>
            <person name="Mathew T."/>
            <person name="Ngo R."/>
            <person name="Nguyen L."/>
            <person name="Nguyen N."/>
            <person name="Okwuonu G."/>
            <person name="Ongeri F."/>
            <person name="Pham C."/>
            <person name="Simmons D."/>
            <person name="Wilczek-Boney K."/>
            <person name="Hale W."/>
            <person name="Jakkamsetti A."/>
            <person name="Pham P."/>
            <person name="Ruth R."/>
            <person name="San Lucas F."/>
            <person name="Warren J."/>
            <person name="Zhang J."/>
            <person name="Zhao Z."/>
            <person name="Zhou C."/>
            <person name="Zhu D."/>
            <person name="Lee S."/>
            <person name="Bess C."/>
            <person name="Blankenburg K."/>
            <person name="Forbes L."/>
            <person name="Fu Q."/>
            <person name="Gubbala S."/>
            <person name="Hirani K."/>
            <person name="Jayaseelan J.C."/>
            <person name="Lara F."/>
            <person name="Munidasa M."/>
            <person name="Palculict T."/>
            <person name="Patil S."/>
            <person name="Pu L.-L."/>
            <person name="Saada N."/>
            <person name="Tang L."/>
            <person name="Weissenberger G."/>
            <person name="Zhu Y."/>
            <person name="Hemphill L."/>
            <person name="Shang Y."/>
            <person name="Youmans B."/>
            <person name="Ayvaz T."/>
            <person name="Ross M."/>
            <person name="Santibanez J."/>
            <person name="Aqrawi P."/>
            <person name="Gross S."/>
            <person name="Joshi V."/>
            <person name="Fowler G."/>
            <person name="Nazareth L."/>
            <person name="Reid J."/>
            <person name="Worley K."/>
            <person name="Petrosino J."/>
            <person name="Highlander S."/>
            <person name="Gibbs R."/>
        </authorList>
    </citation>
    <scope>NUCLEOTIDE SEQUENCE [LARGE SCALE GENOMIC DNA]</scope>
    <source>
        <strain evidence="2 3">ATCC 51191</strain>
    </source>
</reference>
<evidence type="ECO:0000313" key="3">
    <source>
        <dbReference type="Proteomes" id="UP000005392"/>
    </source>
</evidence>
<feature type="non-terminal residue" evidence="2">
    <location>
        <position position="1"/>
    </location>
</feature>
<comment type="caution">
    <text evidence="2">The sequence shown here is derived from an EMBL/GenBank/DDBJ whole genome shotgun (WGS) entry which is preliminary data.</text>
</comment>
<sequence>KMLFLYMLALLFHYKGSLVLFFGSRLYNNKIFLLKLNCSK</sequence>
<keyword evidence="1" id="KW-0812">Transmembrane</keyword>
<dbReference type="HOGENOM" id="CLU_3301179_0_0_0"/>
<gene>
    <name evidence="2" type="ORF">HMPREF9094_2552</name>
</gene>
<evidence type="ECO:0000313" key="2">
    <source>
        <dbReference type="EMBL" id="EGQ77037.1"/>
    </source>
</evidence>
<keyword evidence="1" id="KW-1133">Transmembrane helix</keyword>
<dbReference type="AlphaFoldDB" id="F9ERJ7"/>
<proteinExistence type="predicted"/>
<keyword evidence="1" id="KW-0472">Membrane</keyword>
<dbReference type="Proteomes" id="UP000005392">
    <property type="component" value="Unassembled WGS sequence"/>
</dbReference>